<reference evidence="2 3" key="1">
    <citation type="journal article" date="2015" name="Genome Biol. Evol.">
        <title>The genome of winter moth (Operophtera brumata) provides a genomic perspective on sexual dimorphism and phenology.</title>
        <authorList>
            <person name="Derks M.F."/>
            <person name="Smit S."/>
            <person name="Salis L."/>
            <person name="Schijlen E."/>
            <person name="Bossers A."/>
            <person name="Mateman C."/>
            <person name="Pijl A.S."/>
            <person name="de Ridder D."/>
            <person name="Groenen M.A."/>
            <person name="Visser M.E."/>
            <person name="Megens H.J."/>
        </authorList>
    </citation>
    <scope>NUCLEOTIDE SEQUENCE [LARGE SCALE GENOMIC DNA]</scope>
    <source>
        <strain evidence="2">WM2013NL</strain>
        <tissue evidence="2">Head and thorax</tissue>
    </source>
</reference>
<dbReference type="STRING" id="104452.A0A0L7LGI4"/>
<dbReference type="PANTHER" id="PTHR21329">
    <property type="entry name" value="PHOSPHATIDYLINOSITOL N-ACETYLGLUCOSAMINYLTRANSFERASE SUBUNIT Q-RELATED"/>
    <property type="match status" value="1"/>
</dbReference>
<dbReference type="EMBL" id="JTDY01001209">
    <property type="protein sequence ID" value="KOB74530.1"/>
    <property type="molecule type" value="Genomic_DNA"/>
</dbReference>
<keyword evidence="1" id="KW-1133">Transmembrane helix</keyword>
<gene>
    <name evidence="2" type="ORF">OBRU01_08995</name>
</gene>
<evidence type="ECO:0000256" key="1">
    <source>
        <dbReference type="SAM" id="Phobius"/>
    </source>
</evidence>
<dbReference type="GO" id="GO:0005783">
    <property type="term" value="C:endoplasmic reticulum"/>
    <property type="evidence" value="ECO:0007669"/>
    <property type="project" value="TreeGrafter"/>
</dbReference>
<feature type="non-terminal residue" evidence="2">
    <location>
        <position position="277"/>
    </location>
</feature>
<dbReference type="InterPro" id="IPR007720">
    <property type="entry name" value="PigQ/GPI1"/>
</dbReference>
<keyword evidence="2" id="KW-0808">Transferase</keyword>
<feature type="transmembrane region" description="Helical" evidence="1">
    <location>
        <begin position="148"/>
        <end position="173"/>
    </location>
</feature>
<dbReference type="GO" id="GO:0016757">
    <property type="term" value="F:glycosyltransferase activity"/>
    <property type="evidence" value="ECO:0007669"/>
    <property type="project" value="UniProtKB-KW"/>
</dbReference>
<comment type="caution">
    <text evidence="2">The sequence shown here is derived from an EMBL/GenBank/DDBJ whole genome shotgun (WGS) entry which is preliminary data.</text>
</comment>
<dbReference type="Proteomes" id="UP000037510">
    <property type="component" value="Unassembled WGS sequence"/>
</dbReference>
<keyword evidence="1" id="KW-0472">Membrane</keyword>
<protein>
    <submittedName>
        <fullName evidence="2">Phosphatidylinositol N-acetylglucosaminyltransferase subunit Q</fullName>
    </submittedName>
</protein>
<dbReference type="AlphaFoldDB" id="A0A0L7LGI4"/>
<dbReference type="GO" id="GO:0006506">
    <property type="term" value="P:GPI anchor biosynthetic process"/>
    <property type="evidence" value="ECO:0007669"/>
    <property type="project" value="InterPro"/>
</dbReference>
<dbReference type="Pfam" id="PF05024">
    <property type="entry name" value="Gpi1"/>
    <property type="match status" value="1"/>
</dbReference>
<evidence type="ECO:0000313" key="3">
    <source>
        <dbReference type="Proteomes" id="UP000037510"/>
    </source>
</evidence>
<organism evidence="2 3">
    <name type="scientific">Operophtera brumata</name>
    <name type="common">Winter moth</name>
    <name type="synonym">Phalaena brumata</name>
    <dbReference type="NCBI Taxonomy" id="104452"/>
    <lineage>
        <taxon>Eukaryota</taxon>
        <taxon>Metazoa</taxon>
        <taxon>Ecdysozoa</taxon>
        <taxon>Arthropoda</taxon>
        <taxon>Hexapoda</taxon>
        <taxon>Insecta</taxon>
        <taxon>Pterygota</taxon>
        <taxon>Neoptera</taxon>
        <taxon>Endopterygota</taxon>
        <taxon>Lepidoptera</taxon>
        <taxon>Glossata</taxon>
        <taxon>Ditrysia</taxon>
        <taxon>Geometroidea</taxon>
        <taxon>Geometridae</taxon>
        <taxon>Larentiinae</taxon>
        <taxon>Operophtera</taxon>
    </lineage>
</organism>
<feature type="transmembrane region" description="Helical" evidence="1">
    <location>
        <begin position="251"/>
        <end position="274"/>
    </location>
</feature>
<dbReference type="GO" id="GO:0016020">
    <property type="term" value="C:membrane"/>
    <property type="evidence" value="ECO:0007669"/>
    <property type="project" value="InterPro"/>
</dbReference>
<accession>A0A0L7LGI4</accession>
<keyword evidence="1" id="KW-0812">Transmembrane</keyword>
<keyword evidence="3" id="KW-1185">Reference proteome</keyword>
<keyword evidence="2" id="KW-0328">Glycosyltransferase</keyword>
<feature type="transmembrane region" description="Helical" evidence="1">
    <location>
        <begin position="194"/>
        <end position="212"/>
    </location>
</feature>
<name>A0A0L7LGI4_OPEBR</name>
<dbReference type="PANTHER" id="PTHR21329:SF3">
    <property type="entry name" value="PHOSPHATIDYLINOSITOL N-ACETYLGLUCOSAMINYLTRANSFERASE SUBUNIT Q"/>
    <property type="match status" value="1"/>
</dbReference>
<proteinExistence type="predicted"/>
<sequence length="277" mass="31604">MALVRIFIPAFRDNVSEIYFKGFTGGSSGSSLTIYLTEFSSKAEIVTEKCHRKSNAIYGYCGDGVPREYSKSTSRILLNKERTQLRQLVINGQYKPINNTIIMYYDYDKIRDSQTITDSSDISKLQDFIHKENGLSQNKMSYVPSITIPYWISSSMFLQHILLTDVLLGYVLLQMLPENTGNIRGYLMDMLEKLINMLYSLLTWLMGAPVGLKLNNAFNKMLGKYFSLFVGRKYNPLRGGIDSCEYTNQELFVGTVAFTILLLLLPTTAMYYIVFTV</sequence>
<evidence type="ECO:0000313" key="2">
    <source>
        <dbReference type="EMBL" id="KOB74530.1"/>
    </source>
</evidence>